<sequence>MLARYSRVGRAPLQDPVIVYSVGAEEVNWGQVRRASCVITESGDAPEAGGIVQPDTGGVRDRVGFSSTLFGPQQMAEPLRHNNVNALRSGPSMQVGMVGVACRELLRRAWPAGGARRGRKMRITC</sequence>
<protein>
    <submittedName>
        <fullName evidence="1">Uncharacterized protein</fullName>
    </submittedName>
</protein>
<name>A0AAE1Q3Z8_9EUCA</name>
<proteinExistence type="predicted"/>
<gene>
    <name evidence="1" type="ORF">Pmani_009987</name>
</gene>
<reference evidence="1" key="1">
    <citation type="submission" date="2023-11" db="EMBL/GenBank/DDBJ databases">
        <title>Genome assemblies of two species of porcelain crab, Petrolisthes cinctipes and Petrolisthes manimaculis (Anomura: Porcellanidae).</title>
        <authorList>
            <person name="Angst P."/>
        </authorList>
    </citation>
    <scope>NUCLEOTIDE SEQUENCE</scope>
    <source>
        <strain evidence="1">PB745_02</strain>
        <tissue evidence="1">Gill</tissue>
    </source>
</reference>
<evidence type="ECO:0000313" key="2">
    <source>
        <dbReference type="Proteomes" id="UP001292094"/>
    </source>
</evidence>
<accession>A0AAE1Q3Z8</accession>
<organism evidence="1 2">
    <name type="scientific">Petrolisthes manimaculis</name>
    <dbReference type="NCBI Taxonomy" id="1843537"/>
    <lineage>
        <taxon>Eukaryota</taxon>
        <taxon>Metazoa</taxon>
        <taxon>Ecdysozoa</taxon>
        <taxon>Arthropoda</taxon>
        <taxon>Crustacea</taxon>
        <taxon>Multicrustacea</taxon>
        <taxon>Malacostraca</taxon>
        <taxon>Eumalacostraca</taxon>
        <taxon>Eucarida</taxon>
        <taxon>Decapoda</taxon>
        <taxon>Pleocyemata</taxon>
        <taxon>Anomura</taxon>
        <taxon>Galatheoidea</taxon>
        <taxon>Porcellanidae</taxon>
        <taxon>Petrolisthes</taxon>
    </lineage>
</organism>
<evidence type="ECO:0000313" key="1">
    <source>
        <dbReference type="EMBL" id="KAK4319060.1"/>
    </source>
</evidence>
<keyword evidence="2" id="KW-1185">Reference proteome</keyword>
<dbReference type="Proteomes" id="UP001292094">
    <property type="component" value="Unassembled WGS sequence"/>
</dbReference>
<comment type="caution">
    <text evidence="1">The sequence shown here is derived from an EMBL/GenBank/DDBJ whole genome shotgun (WGS) entry which is preliminary data.</text>
</comment>
<dbReference type="AlphaFoldDB" id="A0AAE1Q3Z8"/>
<dbReference type="EMBL" id="JAWZYT010000784">
    <property type="protein sequence ID" value="KAK4319060.1"/>
    <property type="molecule type" value="Genomic_DNA"/>
</dbReference>